<gene>
    <name evidence="2" type="ORF">BN869_000005718_1</name>
</gene>
<protein>
    <recommendedName>
        <fullName evidence="1">Heterokaryon incompatibility domain-containing protein</fullName>
    </recommendedName>
</protein>
<name>A0A0B7K4T8_BIOOC</name>
<evidence type="ECO:0000259" key="1">
    <source>
        <dbReference type="Pfam" id="PF06985"/>
    </source>
</evidence>
<sequence length="584" mass="66941">MEHLADNEIRIIELLPGEEGAPIRCKSRVDLESREITYEALSYVWGNHLNQVTIEVSGRSLQITKTLHTALCRLRLSDESRSLWIDQLCINQDDLKEKAAQVQKMRSIYSNCTRCLVWLGEVEAPFEMPDAVRAFSFLEDIASSLGPATQDSQQARLRLGSKHTFLSAMKALRSISIHDCPWWHRVWTVQESILPSDRVFVWGPLQITWDTLVNASKAWIAGTFWDWLDGESWHVAVDEGDLGHFMARIIWIRIAKGGADDFFKSVIRWRNRKATDPLDNIYALTGLHPPGEFPRIENCDYSLSVVRLYSEFTVDLINKFGLIVVGFDPRLEPEIATPGLPRWALDMKSWPNHTIFHWFNYWGYRYYHANDGLTTFPLEHDTEDNTLSLSGSFVDTVKLIGDGYYFTEEEGGQPPVSLLRGWMDLYIRDLESSKLDTSSISISTILTALRTFSKLIIGEFIRKKTEWQVEREATDEDLDKVIKFIETGSEEFRNISISGMARNQRFFVTEKGMMGIGHLDTKPGDEVWVFSLGEVPFVVRPKTPGETLTEHFDFVGQCYVQGIMQGEMFKGDEPKPPQRTIQIH</sequence>
<dbReference type="PANTHER" id="PTHR24148">
    <property type="entry name" value="ANKYRIN REPEAT DOMAIN-CONTAINING PROTEIN 39 HOMOLOG-RELATED"/>
    <property type="match status" value="1"/>
</dbReference>
<dbReference type="Pfam" id="PF26639">
    <property type="entry name" value="Het-6_barrel"/>
    <property type="match status" value="1"/>
</dbReference>
<dbReference type="EMBL" id="CDPU01000015">
    <property type="protein sequence ID" value="CEO49661.1"/>
    <property type="molecule type" value="Genomic_DNA"/>
</dbReference>
<dbReference type="InterPro" id="IPR052895">
    <property type="entry name" value="HetReg/Transcr_Mod"/>
</dbReference>
<organism evidence="2">
    <name type="scientific">Bionectria ochroleuca</name>
    <name type="common">Gliocladium roseum</name>
    <dbReference type="NCBI Taxonomy" id="29856"/>
    <lineage>
        <taxon>Eukaryota</taxon>
        <taxon>Fungi</taxon>
        <taxon>Dikarya</taxon>
        <taxon>Ascomycota</taxon>
        <taxon>Pezizomycotina</taxon>
        <taxon>Sordariomycetes</taxon>
        <taxon>Hypocreomycetidae</taxon>
        <taxon>Hypocreales</taxon>
        <taxon>Bionectriaceae</taxon>
        <taxon>Clonostachys</taxon>
    </lineage>
</organism>
<dbReference type="Pfam" id="PF06985">
    <property type="entry name" value="HET"/>
    <property type="match status" value="1"/>
</dbReference>
<dbReference type="PANTHER" id="PTHR24148:SF73">
    <property type="entry name" value="HET DOMAIN PROTEIN (AFU_ORTHOLOGUE AFUA_8G01020)"/>
    <property type="match status" value="1"/>
</dbReference>
<reference evidence="2" key="1">
    <citation type="submission" date="2015-01" db="EMBL/GenBank/DDBJ databases">
        <authorList>
            <person name="Durling Mikael"/>
        </authorList>
    </citation>
    <scope>NUCLEOTIDE SEQUENCE</scope>
</reference>
<evidence type="ECO:0000313" key="2">
    <source>
        <dbReference type="EMBL" id="CEO49661.1"/>
    </source>
</evidence>
<accession>A0A0B7K4T8</accession>
<dbReference type="InterPro" id="IPR010730">
    <property type="entry name" value="HET"/>
</dbReference>
<proteinExistence type="predicted"/>
<dbReference type="AlphaFoldDB" id="A0A0B7K4T8"/>
<feature type="domain" description="Heterokaryon incompatibility" evidence="1">
    <location>
        <begin position="38"/>
        <end position="191"/>
    </location>
</feature>